<dbReference type="PROSITE" id="PS51257">
    <property type="entry name" value="PROKAR_LIPOPROTEIN"/>
    <property type="match status" value="1"/>
</dbReference>
<keyword evidence="3" id="KW-1185">Reference proteome</keyword>
<evidence type="ECO:0000256" key="1">
    <source>
        <dbReference type="SAM" id="SignalP"/>
    </source>
</evidence>
<feature type="signal peptide" evidence="1">
    <location>
        <begin position="1"/>
        <end position="26"/>
    </location>
</feature>
<dbReference type="Gene3D" id="2.70.70.10">
    <property type="entry name" value="Glucose Permease (Domain IIA)"/>
    <property type="match status" value="1"/>
</dbReference>
<accession>A0A507SV45</accession>
<keyword evidence="1" id="KW-0732">Signal</keyword>
<dbReference type="InterPro" id="IPR011055">
    <property type="entry name" value="Dup_hybrid_motif"/>
</dbReference>
<organism evidence="2 3">
    <name type="scientific">Mycoplasmopsis mucosicanis</name>
    <dbReference type="NCBI Taxonomy" id="458208"/>
    <lineage>
        <taxon>Bacteria</taxon>
        <taxon>Bacillati</taxon>
        <taxon>Mycoplasmatota</taxon>
        <taxon>Mycoplasmoidales</taxon>
        <taxon>Metamycoplasmataceae</taxon>
        <taxon>Mycoplasmopsis</taxon>
    </lineage>
</organism>
<dbReference type="EMBL" id="SMDN01000002">
    <property type="protein sequence ID" value="TQC54105.1"/>
    <property type="molecule type" value="Genomic_DNA"/>
</dbReference>
<evidence type="ECO:0008006" key="4">
    <source>
        <dbReference type="Google" id="ProtNLM"/>
    </source>
</evidence>
<sequence>MRRKFWRLSLAATSISSIIPLVVATACNNNPTDNKRKDDPSTDIRQDITQINKAKDSNLMSRLALEAQNLVNNNYFVYSDKVDQDNTDKAQKYAKTKVDFTKIEDFDKFTSNDYVYDYINFDNEAFKKDLIESIKDPYFKEKIKSQAYTTQIVYHSIRRSDVDFSKVIIPIRFTRIVDAEKKLKEARDVEFLVSGIKNSSKENKYVDVVNLSNEIKPKITNSDFKIDINKEKLSYLEQYEPNDLSIKMLNELFSVKLSEEKENEIKALIEKYNHPATATAAKAGTQKTTPKTTQKAKPKPNEYEYKYFVEGIKFIPGSHLKYELNIRVGVAENAKDPKKIADTAFDTKIAFTIEDERDQQIKDQLVKSALREDLVIQPIKNSIYNLIWEKLNDYEIFNYSRGGFEVSNFSLTQKTNSRRNADAKWKVKYNDKDYELNKNFGVGEFVDLYDTEFMLKNQNLVQFVVNKLTETDLPKINASMYSFYGNNLFTGGYDELRGFYEKSNDSPRWLHVGEDYLAPENTAIVAPFDGELVGAYFVKGGETLHEGIGTNVVTRYKLENLKISPRLKEKWFSNTDHFYIGYMHQNANLVFNNPELVIESKEVVADKEKRKKTIDVAKGITPKTPIAFKKGQKISFVGTTNNNGGWMPHTHVTIYNPINKYRFATGFDHENGQNYDKRIEKYSPDVDGSTYKALRVDGVFSVLGSDKKYKLNPLTASELKNGKNKIINGSRQSLILPIQRYETGDRARGVVNPNLIFKLRGEESYFFNVEDYYEVGGIK</sequence>
<reference evidence="2 3" key="1">
    <citation type="submission" date="2019-03" db="EMBL/GenBank/DDBJ databases">
        <title>Characterization of a novel Mycoplasma cynos real-time PCR assay.</title>
        <authorList>
            <person name="Tallmadge R.L."/>
            <person name="Mitchell P.K."/>
            <person name="Goodman L."/>
        </authorList>
    </citation>
    <scope>NUCLEOTIDE SEQUENCE [LARGE SCALE GENOMIC DNA]</scope>
    <source>
        <strain evidence="2 3">1642</strain>
    </source>
</reference>
<dbReference type="AlphaFoldDB" id="A0A507SV45"/>
<dbReference type="OrthoDB" id="393355at2"/>
<evidence type="ECO:0000313" key="2">
    <source>
        <dbReference type="EMBL" id="TQC54105.1"/>
    </source>
</evidence>
<dbReference type="Proteomes" id="UP000320801">
    <property type="component" value="Unassembled WGS sequence"/>
</dbReference>
<evidence type="ECO:0000313" key="3">
    <source>
        <dbReference type="Proteomes" id="UP000320801"/>
    </source>
</evidence>
<name>A0A507SV45_9BACT</name>
<gene>
    <name evidence="2" type="ORF">E1I18_00680</name>
</gene>
<dbReference type="NCBIfam" id="NF045981">
    <property type="entry name" value="MSC0775_fam_LP"/>
    <property type="match status" value="1"/>
</dbReference>
<dbReference type="RefSeq" id="WP_141483687.1">
    <property type="nucleotide sequence ID" value="NZ_SMDN01000002.1"/>
</dbReference>
<feature type="chain" id="PRO_5021414252" description="Lipoprotein" evidence="1">
    <location>
        <begin position="27"/>
        <end position="779"/>
    </location>
</feature>
<protein>
    <recommendedName>
        <fullName evidence="4">Lipoprotein</fullName>
    </recommendedName>
</protein>
<proteinExistence type="predicted"/>
<comment type="caution">
    <text evidence="2">The sequence shown here is derived from an EMBL/GenBank/DDBJ whole genome shotgun (WGS) entry which is preliminary data.</text>
</comment>